<evidence type="ECO:0000313" key="2">
    <source>
        <dbReference type="EMBL" id="GEC10243.1"/>
    </source>
</evidence>
<proteinExistence type="predicted"/>
<evidence type="ECO:0000313" key="3">
    <source>
        <dbReference type="Proteomes" id="UP000317881"/>
    </source>
</evidence>
<dbReference type="Proteomes" id="UP000317881">
    <property type="component" value="Unassembled WGS sequence"/>
</dbReference>
<gene>
    <name evidence="2" type="ORF">SSP24_78980</name>
</gene>
<feature type="compositionally biased region" description="Low complexity" evidence="1">
    <location>
        <begin position="66"/>
        <end position="80"/>
    </location>
</feature>
<name>A0A4Y3VUB7_9ACTN</name>
<feature type="region of interest" description="Disordered" evidence="1">
    <location>
        <begin position="14"/>
        <end position="99"/>
    </location>
</feature>
<dbReference type="EMBL" id="BJND01000099">
    <property type="protein sequence ID" value="GEC10243.1"/>
    <property type="molecule type" value="Genomic_DNA"/>
</dbReference>
<feature type="compositionally biased region" description="Low complexity" evidence="1">
    <location>
        <begin position="15"/>
        <end position="32"/>
    </location>
</feature>
<comment type="caution">
    <text evidence="2">The sequence shown here is derived from an EMBL/GenBank/DDBJ whole genome shotgun (WGS) entry which is preliminary data.</text>
</comment>
<sequence length="99" mass="9837">MASVAAPCAVAVLNAGQQKAGGRKGQQAGTRGLPSRLPQVSVTSDGQHNRPGSAPTVPASSERITMPAAAMPGPAGRPAAQGEPRLPGGAALPLSRRPR</sequence>
<accession>A0A4Y3VUB7</accession>
<protein>
    <submittedName>
        <fullName evidence="2">Uncharacterized protein</fullName>
    </submittedName>
</protein>
<evidence type="ECO:0000256" key="1">
    <source>
        <dbReference type="SAM" id="MobiDB-lite"/>
    </source>
</evidence>
<organism evidence="2 3">
    <name type="scientific">Streptomyces spinoverrucosus</name>
    <dbReference type="NCBI Taxonomy" id="284043"/>
    <lineage>
        <taxon>Bacteria</taxon>
        <taxon>Bacillati</taxon>
        <taxon>Actinomycetota</taxon>
        <taxon>Actinomycetes</taxon>
        <taxon>Kitasatosporales</taxon>
        <taxon>Streptomycetaceae</taxon>
        <taxon>Streptomyces</taxon>
    </lineage>
</organism>
<reference evidence="2 3" key="1">
    <citation type="submission" date="2019-06" db="EMBL/GenBank/DDBJ databases">
        <title>Whole genome shotgun sequence of Streptomyces spinoverrucosus NBRC 14228.</title>
        <authorList>
            <person name="Hosoyama A."/>
            <person name="Uohara A."/>
            <person name="Ohji S."/>
            <person name="Ichikawa N."/>
        </authorList>
    </citation>
    <scope>NUCLEOTIDE SEQUENCE [LARGE SCALE GENOMIC DNA]</scope>
    <source>
        <strain evidence="2 3">NBRC 14228</strain>
    </source>
</reference>
<dbReference type="AlphaFoldDB" id="A0A4Y3VUB7"/>
<keyword evidence="3" id="KW-1185">Reference proteome</keyword>